<dbReference type="PANTHER" id="PTHR43445">
    <property type="entry name" value="UDP-N-ACETYLMURAMATE--L-ALANINE LIGASE-RELATED"/>
    <property type="match status" value="1"/>
</dbReference>
<keyword evidence="19" id="KW-1185">Reference proteome</keyword>
<name>A0ABU1IQL3_9BACL</name>
<dbReference type="PANTHER" id="PTHR43445:SF3">
    <property type="entry name" value="UDP-N-ACETYLMURAMATE--L-ALANINE LIGASE"/>
    <property type="match status" value="1"/>
</dbReference>
<dbReference type="HAMAP" id="MF_00046">
    <property type="entry name" value="MurC"/>
    <property type="match status" value="1"/>
</dbReference>
<evidence type="ECO:0000259" key="17">
    <source>
        <dbReference type="Pfam" id="PF08245"/>
    </source>
</evidence>
<dbReference type="SUPFAM" id="SSF53623">
    <property type="entry name" value="MurD-like peptide ligases, catalytic domain"/>
    <property type="match status" value="1"/>
</dbReference>
<evidence type="ECO:0000259" key="16">
    <source>
        <dbReference type="Pfam" id="PF02875"/>
    </source>
</evidence>
<evidence type="ECO:0000256" key="2">
    <source>
        <dbReference type="ARBA" id="ARBA00004752"/>
    </source>
</evidence>
<sequence>MISKKEHVHFIGIGGYGMSAIARVLLEMGHRVTGSDVSSNKLTEALAAKGAEIHLGHDGMLVENADRVVYSSSIPEHNVEWKAAREQGIPVYHRSQMLALLLNDKKGVAIAGAHGKTTTSSMIAQTMEEAGVDPSYIIGGEVVSLGSNAKAGSSDWVVAEADESDGTFLEYNPQIAVVTNIEPDHLENYDGDFNNLKQAYRQFLRQVKTDGLAVLGWDDAYVREIADDCQARIITYALDRSADVTATHIRQHLNTITFTVHAHGKELGEMTLHVPGRHNVANALATTAVCLEAGISFSAIAEGMARFRGAKRRFQVIGEVDDILVVDDYAHHPTEIRATLSGLKAMNRRVLAVFQPQRYSRTHLLMDEFSRAFGEADQLVISSIYSPPGEPPIEGVTSERLVEMVRVNSNPRALFRDTKEDVEKWLLEQARPGDLVITMGAGDIWRVAHHLVPALQERREKANLT</sequence>
<dbReference type="Gene3D" id="3.40.1190.10">
    <property type="entry name" value="Mur-like, catalytic domain"/>
    <property type="match status" value="1"/>
</dbReference>
<evidence type="ECO:0000256" key="5">
    <source>
        <dbReference type="ARBA" id="ARBA00022598"/>
    </source>
</evidence>
<evidence type="ECO:0000256" key="4">
    <source>
        <dbReference type="ARBA" id="ARBA00022490"/>
    </source>
</evidence>
<dbReference type="InterPro" id="IPR013221">
    <property type="entry name" value="Mur_ligase_cen"/>
</dbReference>
<keyword evidence="5 14" id="KW-0436">Ligase</keyword>
<feature type="domain" description="Mur ligase N-terminal catalytic" evidence="15">
    <location>
        <begin position="7"/>
        <end position="105"/>
    </location>
</feature>
<evidence type="ECO:0000313" key="18">
    <source>
        <dbReference type="EMBL" id="MDR6226434.1"/>
    </source>
</evidence>
<dbReference type="NCBIfam" id="TIGR01082">
    <property type="entry name" value="murC"/>
    <property type="match status" value="1"/>
</dbReference>
<evidence type="ECO:0000256" key="11">
    <source>
        <dbReference type="ARBA" id="ARBA00023306"/>
    </source>
</evidence>
<feature type="domain" description="Mur ligase central" evidence="17">
    <location>
        <begin position="110"/>
        <end position="290"/>
    </location>
</feature>
<feature type="domain" description="Mur ligase C-terminal" evidence="16">
    <location>
        <begin position="312"/>
        <end position="442"/>
    </location>
</feature>
<dbReference type="SUPFAM" id="SSF51984">
    <property type="entry name" value="MurCD N-terminal domain"/>
    <property type="match status" value="1"/>
</dbReference>
<keyword evidence="7 14" id="KW-0547">Nucleotide-binding</keyword>
<evidence type="ECO:0000256" key="8">
    <source>
        <dbReference type="ARBA" id="ARBA00022840"/>
    </source>
</evidence>
<dbReference type="InterPro" id="IPR036565">
    <property type="entry name" value="Mur-like_cat_sf"/>
</dbReference>
<dbReference type="Proteomes" id="UP001185012">
    <property type="component" value="Unassembled WGS sequence"/>
</dbReference>
<keyword evidence="12 14" id="KW-0961">Cell wall biogenesis/degradation</keyword>
<dbReference type="EC" id="6.3.2.8" evidence="3 14"/>
<comment type="function">
    <text evidence="14">Cell wall formation.</text>
</comment>
<dbReference type="InterPro" id="IPR005758">
    <property type="entry name" value="UDP-N-AcMur_Ala_ligase_MurC"/>
</dbReference>
<evidence type="ECO:0000259" key="15">
    <source>
        <dbReference type="Pfam" id="PF01225"/>
    </source>
</evidence>
<dbReference type="InterPro" id="IPR036615">
    <property type="entry name" value="Mur_ligase_C_dom_sf"/>
</dbReference>
<accession>A0ABU1IQL3</accession>
<keyword evidence="8 14" id="KW-0067">ATP-binding</keyword>
<keyword evidence="11 14" id="KW-0131">Cell cycle</keyword>
<comment type="pathway">
    <text evidence="2 14">Cell wall biogenesis; peptidoglycan biosynthesis.</text>
</comment>
<dbReference type="Gene3D" id="3.40.50.720">
    <property type="entry name" value="NAD(P)-binding Rossmann-like Domain"/>
    <property type="match status" value="1"/>
</dbReference>
<dbReference type="Pfam" id="PF01225">
    <property type="entry name" value="Mur_ligase"/>
    <property type="match status" value="1"/>
</dbReference>
<dbReference type="InterPro" id="IPR004101">
    <property type="entry name" value="Mur_ligase_C"/>
</dbReference>
<evidence type="ECO:0000256" key="13">
    <source>
        <dbReference type="ARBA" id="ARBA00047833"/>
    </source>
</evidence>
<keyword evidence="6 14" id="KW-0132">Cell division</keyword>
<comment type="similarity">
    <text evidence="14">Belongs to the MurCDEF family.</text>
</comment>
<comment type="subcellular location">
    <subcellularLocation>
        <location evidence="1 14">Cytoplasm</location>
    </subcellularLocation>
</comment>
<dbReference type="InterPro" id="IPR000713">
    <property type="entry name" value="Mur_ligase_N"/>
</dbReference>
<evidence type="ECO:0000256" key="9">
    <source>
        <dbReference type="ARBA" id="ARBA00022960"/>
    </source>
</evidence>
<comment type="catalytic activity">
    <reaction evidence="13 14">
        <text>UDP-N-acetyl-alpha-D-muramate + L-alanine + ATP = UDP-N-acetyl-alpha-D-muramoyl-L-alanine + ADP + phosphate + H(+)</text>
        <dbReference type="Rhea" id="RHEA:23372"/>
        <dbReference type="ChEBI" id="CHEBI:15378"/>
        <dbReference type="ChEBI" id="CHEBI:30616"/>
        <dbReference type="ChEBI" id="CHEBI:43474"/>
        <dbReference type="ChEBI" id="CHEBI:57972"/>
        <dbReference type="ChEBI" id="CHEBI:70757"/>
        <dbReference type="ChEBI" id="CHEBI:83898"/>
        <dbReference type="ChEBI" id="CHEBI:456216"/>
        <dbReference type="EC" id="6.3.2.8"/>
    </reaction>
</comment>
<dbReference type="InterPro" id="IPR050061">
    <property type="entry name" value="MurCDEF_pg_biosynth"/>
</dbReference>
<keyword evidence="4 14" id="KW-0963">Cytoplasm</keyword>
<evidence type="ECO:0000256" key="12">
    <source>
        <dbReference type="ARBA" id="ARBA00023316"/>
    </source>
</evidence>
<dbReference type="EMBL" id="JAVDQG010000005">
    <property type="protein sequence ID" value="MDR6226434.1"/>
    <property type="molecule type" value="Genomic_DNA"/>
</dbReference>
<gene>
    <name evidence="14" type="primary">murC</name>
    <name evidence="18" type="ORF">JOE21_002441</name>
</gene>
<feature type="binding site" evidence="14">
    <location>
        <begin position="112"/>
        <end position="118"/>
    </location>
    <ligand>
        <name>ATP</name>
        <dbReference type="ChEBI" id="CHEBI:30616"/>
    </ligand>
</feature>
<evidence type="ECO:0000313" key="19">
    <source>
        <dbReference type="Proteomes" id="UP001185012"/>
    </source>
</evidence>
<evidence type="ECO:0000256" key="7">
    <source>
        <dbReference type="ARBA" id="ARBA00022741"/>
    </source>
</evidence>
<comment type="caution">
    <text evidence="18">The sequence shown here is derived from an EMBL/GenBank/DDBJ whole genome shotgun (WGS) entry which is preliminary data.</text>
</comment>
<dbReference type="Gene3D" id="3.90.190.20">
    <property type="entry name" value="Mur ligase, C-terminal domain"/>
    <property type="match status" value="1"/>
</dbReference>
<dbReference type="Pfam" id="PF08245">
    <property type="entry name" value="Mur_ligase_M"/>
    <property type="match status" value="1"/>
</dbReference>
<dbReference type="GO" id="GO:0008763">
    <property type="term" value="F:UDP-N-acetylmuramate-L-alanine ligase activity"/>
    <property type="evidence" value="ECO:0007669"/>
    <property type="project" value="UniProtKB-EC"/>
</dbReference>
<evidence type="ECO:0000256" key="14">
    <source>
        <dbReference type="HAMAP-Rule" id="MF_00046"/>
    </source>
</evidence>
<organism evidence="18 19">
    <name type="scientific">Desmospora profundinema</name>
    <dbReference type="NCBI Taxonomy" id="1571184"/>
    <lineage>
        <taxon>Bacteria</taxon>
        <taxon>Bacillati</taxon>
        <taxon>Bacillota</taxon>
        <taxon>Bacilli</taxon>
        <taxon>Bacillales</taxon>
        <taxon>Thermoactinomycetaceae</taxon>
        <taxon>Desmospora</taxon>
    </lineage>
</organism>
<keyword evidence="9 14" id="KW-0133">Cell shape</keyword>
<protein>
    <recommendedName>
        <fullName evidence="3 14">UDP-N-acetylmuramate--L-alanine ligase</fullName>
        <ecNumber evidence="3 14">6.3.2.8</ecNumber>
    </recommendedName>
    <alternativeName>
        <fullName evidence="14">UDP-N-acetylmuramoyl-L-alanine synthetase</fullName>
    </alternativeName>
</protein>
<reference evidence="18 19" key="1">
    <citation type="submission" date="2023-07" db="EMBL/GenBank/DDBJ databases">
        <title>Genomic Encyclopedia of Type Strains, Phase IV (KMG-IV): sequencing the most valuable type-strain genomes for metagenomic binning, comparative biology and taxonomic classification.</title>
        <authorList>
            <person name="Goeker M."/>
        </authorList>
    </citation>
    <scope>NUCLEOTIDE SEQUENCE [LARGE SCALE GENOMIC DNA]</scope>
    <source>
        <strain evidence="18 19">DSM 45903</strain>
    </source>
</reference>
<dbReference type="SUPFAM" id="SSF53244">
    <property type="entry name" value="MurD-like peptide ligases, peptide-binding domain"/>
    <property type="match status" value="1"/>
</dbReference>
<keyword evidence="10 14" id="KW-0573">Peptidoglycan synthesis</keyword>
<evidence type="ECO:0000256" key="6">
    <source>
        <dbReference type="ARBA" id="ARBA00022618"/>
    </source>
</evidence>
<evidence type="ECO:0000256" key="10">
    <source>
        <dbReference type="ARBA" id="ARBA00022984"/>
    </source>
</evidence>
<evidence type="ECO:0000256" key="3">
    <source>
        <dbReference type="ARBA" id="ARBA00012211"/>
    </source>
</evidence>
<dbReference type="Pfam" id="PF02875">
    <property type="entry name" value="Mur_ligase_C"/>
    <property type="match status" value="1"/>
</dbReference>
<evidence type="ECO:0000256" key="1">
    <source>
        <dbReference type="ARBA" id="ARBA00004496"/>
    </source>
</evidence>
<proteinExistence type="inferred from homology"/>